<dbReference type="AlphaFoldDB" id="A0A367FNQ6"/>
<name>A0A367FNQ6_9ACTN</name>
<protein>
    <recommendedName>
        <fullName evidence="4">Streptomyces killer toxin-like beta/gamma crystallin domain-containing protein</fullName>
    </recommendedName>
</protein>
<reference evidence="2 3" key="1">
    <citation type="submission" date="2018-06" db="EMBL/GenBank/DDBJ databases">
        <title>Sphaerisporangium craniellae sp. nov., isolated from a marine sponge in the South China Sea.</title>
        <authorList>
            <person name="Li L."/>
        </authorList>
    </citation>
    <scope>NUCLEOTIDE SEQUENCE [LARGE SCALE GENOMIC DNA]</scope>
    <source>
        <strain evidence="2 3">CCTCC AA 208026</strain>
    </source>
</reference>
<proteinExistence type="predicted"/>
<evidence type="ECO:0000256" key="1">
    <source>
        <dbReference type="SAM" id="SignalP"/>
    </source>
</evidence>
<keyword evidence="3" id="KW-1185">Reference proteome</keyword>
<evidence type="ECO:0000313" key="2">
    <source>
        <dbReference type="EMBL" id="RCG32033.1"/>
    </source>
</evidence>
<keyword evidence="1" id="KW-0732">Signal</keyword>
<feature type="chain" id="PRO_5016883407" description="Streptomyces killer toxin-like beta/gamma crystallin domain-containing protein" evidence="1">
    <location>
        <begin position="30"/>
        <end position="105"/>
    </location>
</feature>
<evidence type="ECO:0008006" key="4">
    <source>
        <dbReference type="Google" id="ProtNLM"/>
    </source>
</evidence>
<comment type="caution">
    <text evidence="2">The sequence shown here is derived from an EMBL/GenBank/DDBJ whole genome shotgun (WGS) entry which is preliminary data.</text>
</comment>
<dbReference type="RefSeq" id="WP_114027648.1">
    <property type="nucleotide sequence ID" value="NZ_QOIL01000003.1"/>
</dbReference>
<gene>
    <name evidence="2" type="ORF">DQ384_05720</name>
</gene>
<organism evidence="2 3">
    <name type="scientific">Sphaerisporangium album</name>
    <dbReference type="NCBI Taxonomy" id="509200"/>
    <lineage>
        <taxon>Bacteria</taxon>
        <taxon>Bacillati</taxon>
        <taxon>Actinomycetota</taxon>
        <taxon>Actinomycetes</taxon>
        <taxon>Streptosporangiales</taxon>
        <taxon>Streptosporangiaceae</taxon>
        <taxon>Sphaerisporangium</taxon>
    </lineage>
</organism>
<feature type="signal peptide" evidence="1">
    <location>
        <begin position="1"/>
        <end position="29"/>
    </location>
</feature>
<evidence type="ECO:0000313" key="3">
    <source>
        <dbReference type="Proteomes" id="UP000253094"/>
    </source>
</evidence>
<sequence>MNTKKCASLIGAALVSAAIVAGTATPAHAIPDTCSTSFSADGYLSSYCATGTGYHAIYVTYRFVNPQLGGYTESASGPWVAVGSTSSVRVPGGASILSSSVQKRD</sequence>
<dbReference type="EMBL" id="QOIL01000003">
    <property type="protein sequence ID" value="RCG32033.1"/>
    <property type="molecule type" value="Genomic_DNA"/>
</dbReference>
<dbReference type="OrthoDB" id="3543992at2"/>
<dbReference type="Proteomes" id="UP000253094">
    <property type="component" value="Unassembled WGS sequence"/>
</dbReference>
<accession>A0A367FNQ6</accession>